<dbReference type="GO" id="GO:0016413">
    <property type="term" value="F:O-acetyltransferase activity"/>
    <property type="evidence" value="ECO:0007669"/>
    <property type="project" value="TreeGrafter"/>
</dbReference>
<evidence type="ECO:0000256" key="5">
    <source>
        <dbReference type="ARBA" id="ARBA00022989"/>
    </source>
</evidence>
<dbReference type="OrthoDB" id="65129at2"/>
<sequence>MTTTPPKKKSKPKLLELDIVRAIAILAVVAIHSTSDATVDLAFGSGSHALYLAINKLCNFAVPVFIMVSGLVLFYRYDGDWSGRQSVQFYLRRVKQVLFPYLLWSFFYYMYNQWIYQRATLHFNWSEFGDLLPWADASYHLYFMVIIVQFYLLFPIMMWLCGYSWFRRGLIWVGLLIQAVFYSYNHWVEPIANMPSLCVNYFSMFMLGGWMGLNYEVFFGWLKRWIGLVLPVTVLLGCSFMLLFVLEGRLPFMLEGTWYTLLFFAYAAFACMSFIWLGRVLVNRAPKLAQAFLSLGAASFGIYLVHPAVLTYWKSHVSSDVGDIRLYHAYVAVAFVLTLFVPWLLVYGYGKFMKLFRKKSKPAALPGRA</sequence>
<dbReference type="EMBL" id="VNJI01000037">
    <property type="protein sequence ID" value="TVY07418.1"/>
    <property type="molecule type" value="Genomic_DNA"/>
</dbReference>
<proteinExistence type="inferred from homology"/>
<feature type="transmembrane region" description="Helical" evidence="7">
    <location>
        <begin position="329"/>
        <end position="350"/>
    </location>
</feature>
<dbReference type="PANTHER" id="PTHR40074">
    <property type="entry name" value="O-ACETYLTRANSFERASE WECH"/>
    <property type="match status" value="1"/>
</dbReference>
<keyword evidence="5 7" id="KW-1133">Transmembrane helix</keyword>
<protein>
    <submittedName>
        <fullName evidence="9">Acyltransferase</fullName>
    </submittedName>
</protein>
<feature type="transmembrane region" description="Helical" evidence="7">
    <location>
        <begin position="225"/>
        <end position="246"/>
    </location>
</feature>
<keyword evidence="9" id="KW-0808">Transferase</keyword>
<keyword evidence="10" id="KW-1185">Reference proteome</keyword>
<organism evidence="9 10">
    <name type="scientific">Paenibacillus cremeus</name>
    <dbReference type="NCBI Taxonomy" id="2163881"/>
    <lineage>
        <taxon>Bacteria</taxon>
        <taxon>Bacillati</taxon>
        <taxon>Bacillota</taxon>
        <taxon>Bacilli</taxon>
        <taxon>Bacillales</taxon>
        <taxon>Paenibacillaceae</taxon>
        <taxon>Paenibacillus</taxon>
    </lineage>
</organism>
<feature type="transmembrane region" description="Helical" evidence="7">
    <location>
        <begin position="258"/>
        <end position="277"/>
    </location>
</feature>
<feature type="transmembrane region" description="Helical" evidence="7">
    <location>
        <begin position="14"/>
        <end position="33"/>
    </location>
</feature>
<comment type="similarity">
    <text evidence="2">Belongs to the acyltransferase 3 family.</text>
</comment>
<evidence type="ECO:0000256" key="1">
    <source>
        <dbReference type="ARBA" id="ARBA00004651"/>
    </source>
</evidence>
<evidence type="ECO:0000256" key="6">
    <source>
        <dbReference type="ARBA" id="ARBA00023136"/>
    </source>
</evidence>
<dbReference type="Pfam" id="PF01757">
    <property type="entry name" value="Acyl_transf_3"/>
    <property type="match status" value="1"/>
</dbReference>
<feature type="transmembrane region" description="Helical" evidence="7">
    <location>
        <begin position="194"/>
        <end position="213"/>
    </location>
</feature>
<keyword evidence="3" id="KW-1003">Cell membrane</keyword>
<gene>
    <name evidence="9" type="ORF">FPZ49_23955</name>
</gene>
<dbReference type="AlphaFoldDB" id="A0A559K5J3"/>
<feature type="transmembrane region" description="Helical" evidence="7">
    <location>
        <begin position="53"/>
        <end position="77"/>
    </location>
</feature>
<dbReference type="GO" id="GO:0009246">
    <property type="term" value="P:enterobacterial common antigen biosynthetic process"/>
    <property type="evidence" value="ECO:0007669"/>
    <property type="project" value="TreeGrafter"/>
</dbReference>
<feature type="domain" description="Acyltransferase 3" evidence="8">
    <location>
        <begin position="16"/>
        <end position="346"/>
    </location>
</feature>
<dbReference type="RefSeq" id="WP_144851773.1">
    <property type="nucleotide sequence ID" value="NZ_VNJI01000037.1"/>
</dbReference>
<evidence type="ECO:0000313" key="9">
    <source>
        <dbReference type="EMBL" id="TVY07418.1"/>
    </source>
</evidence>
<evidence type="ECO:0000313" key="10">
    <source>
        <dbReference type="Proteomes" id="UP000317036"/>
    </source>
</evidence>
<name>A0A559K5J3_9BACL</name>
<keyword evidence="9" id="KW-0012">Acyltransferase</keyword>
<feature type="transmembrane region" description="Helical" evidence="7">
    <location>
        <begin position="169"/>
        <end position="188"/>
    </location>
</feature>
<dbReference type="GO" id="GO:0005886">
    <property type="term" value="C:plasma membrane"/>
    <property type="evidence" value="ECO:0007669"/>
    <property type="project" value="UniProtKB-SubCell"/>
</dbReference>
<evidence type="ECO:0000256" key="3">
    <source>
        <dbReference type="ARBA" id="ARBA00022475"/>
    </source>
</evidence>
<evidence type="ECO:0000256" key="7">
    <source>
        <dbReference type="SAM" id="Phobius"/>
    </source>
</evidence>
<feature type="transmembrane region" description="Helical" evidence="7">
    <location>
        <begin position="289"/>
        <end position="309"/>
    </location>
</feature>
<comment type="subcellular location">
    <subcellularLocation>
        <location evidence="1">Cell membrane</location>
        <topology evidence="1">Multi-pass membrane protein</topology>
    </subcellularLocation>
</comment>
<evidence type="ECO:0000256" key="4">
    <source>
        <dbReference type="ARBA" id="ARBA00022692"/>
    </source>
</evidence>
<dbReference type="Proteomes" id="UP000317036">
    <property type="component" value="Unassembled WGS sequence"/>
</dbReference>
<accession>A0A559K5J3</accession>
<evidence type="ECO:0000259" key="8">
    <source>
        <dbReference type="Pfam" id="PF01757"/>
    </source>
</evidence>
<reference evidence="9 10" key="1">
    <citation type="submission" date="2019-07" db="EMBL/GenBank/DDBJ databases">
        <authorList>
            <person name="Kim J."/>
        </authorList>
    </citation>
    <scope>NUCLEOTIDE SEQUENCE [LARGE SCALE GENOMIC DNA]</scope>
    <source>
        <strain evidence="9 10">JC52</strain>
    </source>
</reference>
<dbReference type="InterPro" id="IPR002656">
    <property type="entry name" value="Acyl_transf_3_dom"/>
</dbReference>
<dbReference type="PANTHER" id="PTHR40074:SF2">
    <property type="entry name" value="O-ACETYLTRANSFERASE WECH"/>
    <property type="match status" value="1"/>
</dbReference>
<comment type="caution">
    <text evidence="9">The sequence shown here is derived from an EMBL/GenBank/DDBJ whole genome shotgun (WGS) entry which is preliminary data.</text>
</comment>
<keyword evidence="4 7" id="KW-0812">Transmembrane</keyword>
<feature type="transmembrane region" description="Helical" evidence="7">
    <location>
        <begin position="141"/>
        <end position="162"/>
    </location>
</feature>
<evidence type="ECO:0000256" key="2">
    <source>
        <dbReference type="ARBA" id="ARBA00007400"/>
    </source>
</evidence>
<feature type="transmembrane region" description="Helical" evidence="7">
    <location>
        <begin position="98"/>
        <end position="116"/>
    </location>
</feature>
<keyword evidence="6 7" id="KW-0472">Membrane</keyword>